<sequence>MGVSGSVGGEASGNKREWRRGDWELVRVLEERKLGVVKWADHVVSSSDTCPNINEDEWHVDEMATKQRKEIHLQLM</sequence>
<dbReference type="AlphaFoldDB" id="A0A0K0DCS9"/>
<reference evidence="2" key="2">
    <citation type="submission" date="2017-02" db="UniProtKB">
        <authorList>
            <consortium name="WormBaseParasite"/>
        </authorList>
    </citation>
    <scope>IDENTIFICATION</scope>
</reference>
<protein>
    <submittedName>
        <fullName evidence="2">Uncharacterized protein</fullName>
    </submittedName>
</protein>
<reference evidence="1" key="1">
    <citation type="submission" date="2012-09" db="EMBL/GenBank/DDBJ databases">
        <authorList>
            <person name="Martin A.A."/>
        </authorList>
    </citation>
    <scope>NUCLEOTIDE SEQUENCE</scope>
</reference>
<proteinExistence type="predicted"/>
<accession>A0A0K0DCS9</accession>
<dbReference type="WBParaSite" id="ACAC_0000842501-mRNA-1">
    <property type="protein sequence ID" value="ACAC_0000842501-mRNA-1"/>
    <property type="gene ID" value="ACAC_0000842501"/>
</dbReference>
<name>A0A0K0DCS9_ANGCA</name>
<evidence type="ECO:0000313" key="2">
    <source>
        <dbReference type="WBParaSite" id="ACAC_0000842501-mRNA-1"/>
    </source>
</evidence>
<organism evidence="1 2">
    <name type="scientific">Angiostrongylus cantonensis</name>
    <name type="common">Rat lungworm</name>
    <dbReference type="NCBI Taxonomy" id="6313"/>
    <lineage>
        <taxon>Eukaryota</taxon>
        <taxon>Metazoa</taxon>
        <taxon>Ecdysozoa</taxon>
        <taxon>Nematoda</taxon>
        <taxon>Chromadorea</taxon>
        <taxon>Rhabditida</taxon>
        <taxon>Rhabditina</taxon>
        <taxon>Rhabditomorpha</taxon>
        <taxon>Strongyloidea</taxon>
        <taxon>Metastrongylidae</taxon>
        <taxon>Angiostrongylus</taxon>
    </lineage>
</organism>
<keyword evidence="1" id="KW-1185">Reference proteome</keyword>
<dbReference type="Proteomes" id="UP000035642">
    <property type="component" value="Unassembled WGS sequence"/>
</dbReference>
<evidence type="ECO:0000313" key="1">
    <source>
        <dbReference type="Proteomes" id="UP000035642"/>
    </source>
</evidence>